<keyword evidence="1" id="KW-1133">Transmembrane helix</keyword>
<evidence type="ECO:0000256" key="1">
    <source>
        <dbReference type="SAM" id="Phobius"/>
    </source>
</evidence>
<sequence>MLNEEKAREDLQEILKGREYQIYQNDSAGLLETWWNQVKEWFADLLADMFPSLEPSKNFAGTTLTIIIIIFSILLLLLIFILVRNGKRRKTLRQNKPLQTINEMHWSYHKHLAEANKLEALNDYTTSTRHMFLALLLYFHEKELLKARIWKTNWEYYDELKKVNQQWASQFYHLALIFDEVTYGKRVISKDEYIQFKNEAMKWLIEDEELRKDNRK</sequence>
<proteinExistence type="predicted"/>
<dbReference type="RefSeq" id="WP_207979967.1">
    <property type="nucleotide sequence ID" value="NZ_JAGDEL010000012.1"/>
</dbReference>
<dbReference type="Proteomes" id="UP000663981">
    <property type="component" value="Unassembled WGS sequence"/>
</dbReference>
<evidence type="ECO:0000313" key="3">
    <source>
        <dbReference type="Proteomes" id="UP000663981"/>
    </source>
</evidence>
<feature type="transmembrane region" description="Helical" evidence="1">
    <location>
        <begin position="59"/>
        <end position="83"/>
    </location>
</feature>
<protein>
    <submittedName>
        <fullName evidence="2">DUF4129 domain-containing protein</fullName>
    </submittedName>
</protein>
<accession>A0ABS3N4Y3</accession>
<name>A0ABS3N4Y3_9BACI</name>
<comment type="caution">
    <text evidence="2">The sequence shown here is derived from an EMBL/GenBank/DDBJ whole genome shotgun (WGS) entry which is preliminary data.</text>
</comment>
<evidence type="ECO:0000313" key="2">
    <source>
        <dbReference type="EMBL" id="MBO1513146.1"/>
    </source>
</evidence>
<dbReference type="EMBL" id="JAGDEL010000012">
    <property type="protein sequence ID" value="MBO1513146.1"/>
    <property type="molecule type" value="Genomic_DNA"/>
</dbReference>
<gene>
    <name evidence="2" type="ORF">I7822_15965</name>
</gene>
<keyword evidence="3" id="KW-1185">Reference proteome</keyword>
<keyword evidence="1" id="KW-0472">Membrane</keyword>
<keyword evidence="1" id="KW-0812">Transmembrane</keyword>
<reference evidence="2 3" key="1">
    <citation type="submission" date="2021-03" db="EMBL/GenBank/DDBJ databases">
        <title>Whole genome sequence of Metabacillus bambusae BG109.</title>
        <authorList>
            <person name="Jeong J.W."/>
        </authorList>
    </citation>
    <scope>NUCLEOTIDE SEQUENCE [LARGE SCALE GENOMIC DNA]</scope>
    <source>
        <strain evidence="2 3">BG109</strain>
    </source>
</reference>
<organism evidence="2 3">
    <name type="scientific">Metabacillus bambusae</name>
    <dbReference type="NCBI Taxonomy" id="2795218"/>
    <lineage>
        <taxon>Bacteria</taxon>
        <taxon>Bacillati</taxon>
        <taxon>Bacillota</taxon>
        <taxon>Bacilli</taxon>
        <taxon>Bacillales</taxon>
        <taxon>Bacillaceae</taxon>
        <taxon>Metabacillus</taxon>
    </lineage>
</organism>